<dbReference type="AlphaFoldDB" id="A0AAW0CBD8"/>
<proteinExistence type="predicted"/>
<evidence type="ECO:0000313" key="3">
    <source>
        <dbReference type="Proteomes" id="UP001362999"/>
    </source>
</evidence>
<feature type="region of interest" description="Disordered" evidence="1">
    <location>
        <begin position="36"/>
        <end position="58"/>
    </location>
</feature>
<gene>
    <name evidence="2" type="ORF">R3P38DRAFT_3183974</name>
</gene>
<protein>
    <submittedName>
        <fullName evidence="2">Uncharacterized protein</fullName>
    </submittedName>
</protein>
<evidence type="ECO:0000313" key="2">
    <source>
        <dbReference type="EMBL" id="KAK7036181.1"/>
    </source>
</evidence>
<name>A0AAW0CBD8_9AGAR</name>
<accession>A0AAW0CBD8</accession>
<sequence length="276" mass="29850">MTSSVLSPSTVLPHSQRLRLIRSIRKLGDLITESSQLVEAPLPPPRHTHGSSVSTQRADVEITSEEAACSPLDTPSPTSATTRSSFLSLRLPKSLIGDRSPLSPSFSFSLHSPSTPVVDPETLKERKLAKVTQTLGENVPPELVFPPSISLSKGRKRSSTMSTPEYSAVDKRTVSAAGAVVVGRRRHAREMSRATLKHAASSTSLRGAHLMDIEPFSVATLVPVSGSFPDNELGGDDSALETEAMHRKELGWSGEWSGTVRNMEDVVKGLRELRLR</sequence>
<dbReference type="Proteomes" id="UP001362999">
    <property type="component" value="Unassembled WGS sequence"/>
</dbReference>
<evidence type="ECO:0000256" key="1">
    <source>
        <dbReference type="SAM" id="MobiDB-lite"/>
    </source>
</evidence>
<comment type="caution">
    <text evidence="2">The sequence shown here is derived from an EMBL/GenBank/DDBJ whole genome shotgun (WGS) entry which is preliminary data.</text>
</comment>
<keyword evidence="3" id="KW-1185">Reference proteome</keyword>
<dbReference type="EMBL" id="JAWWNJ010000019">
    <property type="protein sequence ID" value="KAK7036181.1"/>
    <property type="molecule type" value="Genomic_DNA"/>
</dbReference>
<feature type="region of interest" description="Disordered" evidence="1">
    <location>
        <begin position="146"/>
        <end position="167"/>
    </location>
</feature>
<organism evidence="2 3">
    <name type="scientific">Favolaschia claudopus</name>
    <dbReference type="NCBI Taxonomy" id="2862362"/>
    <lineage>
        <taxon>Eukaryota</taxon>
        <taxon>Fungi</taxon>
        <taxon>Dikarya</taxon>
        <taxon>Basidiomycota</taxon>
        <taxon>Agaricomycotina</taxon>
        <taxon>Agaricomycetes</taxon>
        <taxon>Agaricomycetidae</taxon>
        <taxon>Agaricales</taxon>
        <taxon>Marasmiineae</taxon>
        <taxon>Mycenaceae</taxon>
        <taxon>Favolaschia</taxon>
    </lineage>
</organism>
<reference evidence="2 3" key="1">
    <citation type="journal article" date="2024" name="J Genomics">
        <title>Draft genome sequencing and assembly of Favolaschia claudopus CIRM-BRFM 2984 isolated from oak limbs.</title>
        <authorList>
            <person name="Navarro D."/>
            <person name="Drula E."/>
            <person name="Chaduli D."/>
            <person name="Cazenave R."/>
            <person name="Ahrendt S."/>
            <person name="Wang J."/>
            <person name="Lipzen A."/>
            <person name="Daum C."/>
            <person name="Barry K."/>
            <person name="Grigoriev I.V."/>
            <person name="Favel A."/>
            <person name="Rosso M.N."/>
            <person name="Martin F."/>
        </authorList>
    </citation>
    <scope>NUCLEOTIDE SEQUENCE [LARGE SCALE GENOMIC DNA]</scope>
    <source>
        <strain evidence="2 3">CIRM-BRFM 2984</strain>
    </source>
</reference>